<evidence type="ECO:0000313" key="1">
    <source>
        <dbReference type="EMBL" id="VUW84015.1"/>
    </source>
</evidence>
<dbReference type="Proteomes" id="UP000319252">
    <property type="component" value="Unassembled WGS sequence"/>
</dbReference>
<sequence length="310" mass="35256">MTDRRPIENRYDFTILFDVKDGNPNGDPDSGNMPRVDIETGNGLTTDVCIKRKIRDYVQTAMGEQAPWRIYIQNRQTLNRLDSEALKAEHIDTSLESKDFAKEIKALKKTDPELDRRLRDYMCDQFFDIRTFGAVMTTFVKGNLSCGQVRGPVQLGFARSIDPISVQEISITRIAVTTEADAAEKNNTMGNKFIIPYGLYRMNGYISAKLAQNVTGFCDEDLDVLWQAILNMFEFDRSAARGNMAVRKLYVFKHSSALGDAPSWKLFDGIDVHKRDEVDVPRDFGDYEVRVNREAIPESVSLTEMVDHTL</sequence>
<dbReference type="GO" id="GO:0043571">
    <property type="term" value="P:maintenance of CRISPR repeat elements"/>
    <property type="evidence" value="ECO:0007669"/>
    <property type="project" value="InterPro"/>
</dbReference>
<dbReference type="InterPro" id="IPR006482">
    <property type="entry name" value="Cas7_Csh2/Csh2"/>
</dbReference>
<reference evidence="1 2" key="1">
    <citation type="submission" date="2019-07" db="EMBL/GenBank/DDBJ databases">
        <authorList>
            <person name="Chang H.-W."/>
            <person name="Raman A."/>
            <person name="Venkatesh S."/>
            <person name="Gehrig J."/>
        </authorList>
    </citation>
    <scope>NUCLEOTIDE SEQUENCE [LARGE SCALE GENOMIC DNA]</scope>
    <source>
        <strain evidence="1">B.longum_ssp_infantis_4</strain>
    </source>
</reference>
<dbReference type="RefSeq" id="WP_154050493.1">
    <property type="nucleotide sequence ID" value="NZ_CABHML010000066.1"/>
</dbReference>
<proteinExistence type="predicted"/>
<protein>
    <recommendedName>
        <fullName evidence="3">Type I-C CRISPR-associated protein Cas7/Csd2</fullName>
    </recommendedName>
</protein>
<dbReference type="NCBIfam" id="TIGR01595">
    <property type="entry name" value="cas_CT1132"/>
    <property type="match status" value="1"/>
</dbReference>
<gene>
    <name evidence="1" type="ORF">BLONGUMMC1_01483</name>
</gene>
<evidence type="ECO:0000313" key="2">
    <source>
        <dbReference type="Proteomes" id="UP000319252"/>
    </source>
</evidence>
<name>A0A564S1Y1_BIFLI</name>
<accession>A0A564S1Y1</accession>
<organism evidence="1 2">
    <name type="scientific">Bifidobacterium longum subsp. infantis</name>
    <dbReference type="NCBI Taxonomy" id="1682"/>
    <lineage>
        <taxon>Bacteria</taxon>
        <taxon>Bacillati</taxon>
        <taxon>Actinomycetota</taxon>
        <taxon>Actinomycetes</taxon>
        <taxon>Bifidobacteriales</taxon>
        <taxon>Bifidobacteriaceae</taxon>
        <taxon>Bifidobacterium</taxon>
    </lineage>
</organism>
<dbReference type="Pfam" id="PF05107">
    <property type="entry name" value="Cas_Cas7"/>
    <property type="match status" value="1"/>
</dbReference>
<evidence type="ECO:0008006" key="3">
    <source>
        <dbReference type="Google" id="ProtNLM"/>
    </source>
</evidence>
<dbReference type="NCBIfam" id="TIGR02589">
    <property type="entry name" value="cas_Csd2"/>
    <property type="match status" value="1"/>
</dbReference>
<dbReference type="InterPro" id="IPR013418">
    <property type="entry name" value="CRISPR-assoc_prot_Cas7/Csd2"/>
</dbReference>
<dbReference type="AlphaFoldDB" id="A0A564S1Y1"/>
<dbReference type="EMBL" id="CABHML010000066">
    <property type="protein sequence ID" value="VUW84015.1"/>
    <property type="molecule type" value="Genomic_DNA"/>
</dbReference>